<feature type="compositionally biased region" description="Low complexity" evidence="14">
    <location>
        <begin position="552"/>
        <end position="595"/>
    </location>
</feature>
<keyword evidence="4" id="KW-0285">Flavoprotein</keyword>
<evidence type="ECO:0000313" key="17">
    <source>
        <dbReference type="Proteomes" id="UP000186221"/>
    </source>
</evidence>
<dbReference type="Gene3D" id="3.50.50.60">
    <property type="entry name" value="FAD/NAD(P)-binding domain"/>
    <property type="match status" value="2"/>
</dbReference>
<name>A0A1N7MKV0_9RHOB</name>
<evidence type="ECO:0000256" key="11">
    <source>
        <dbReference type="ARBA" id="ARBA00073036"/>
    </source>
</evidence>
<evidence type="ECO:0000256" key="12">
    <source>
        <dbReference type="ARBA" id="ARBA00083000"/>
    </source>
</evidence>
<dbReference type="FunFam" id="3.50.50.60:FF:000413">
    <property type="entry name" value="Phytoene desaturase (lycopene-forming)"/>
    <property type="match status" value="1"/>
</dbReference>
<dbReference type="FunFam" id="3.50.50.60:FF:000378">
    <property type="entry name" value="Phytoene desaturase"/>
    <property type="match status" value="1"/>
</dbReference>
<dbReference type="InterPro" id="IPR008150">
    <property type="entry name" value="Phytoene_DH_bac_CS"/>
</dbReference>
<evidence type="ECO:0000256" key="4">
    <source>
        <dbReference type="ARBA" id="ARBA00022630"/>
    </source>
</evidence>
<dbReference type="PROSITE" id="PS00982">
    <property type="entry name" value="PHYTOENE_DH"/>
    <property type="match status" value="1"/>
</dbReference>
<evidence type="ECO:0000256" key="2">
    <source>
        <dbReference type="ARBA" id="ARBA00004829"/>
    </source>
</evidence>
<feature type="domain" description="Amine oxidase" evidence="15">
    <location>
        <begin position="18"/>
        <end position="498"/>
    </location>
</feature>
<gene>
    <name evidence="16" type="ORF">SAMN05421580_10620</name>
</gene>
<dbReference type="SUPFAM" id="SSF51905">
    <property type="entry name" value="FAD/NAD(P)-binding domain"/>
    <property type="match status" value="1"/>
</dbReference>
<evidence type="ECO:0000259" key="15">
    <source>
        <dbReference type="Pfam" id="PF01593"/>
    </source>
</evidence>
<evidence type="ECO:0000256" key="5">
    <source>
        <dbReference type="ARBA" id="ARBA00022746"/>
    </source>
</evidence>
<sequence>MSMNNEGKGRAVVIGAGLGGLAAAMRLSAKGWNVTVVDKLDRPGGRGSSITKGGYRFDLGPTIVTVPDRLRELWADCGRDFDKDVKLVEMDPFYKILFPDGESYTAYGDDEKVKAEVERISPRDVEGFRHFMWDAKARYEFGYENLGRKPMHKLWDLIKVLPTFGMLRADRSVYGHAKMMVKDDHLRFALSFHPLFIGGDPFNVTSMYILVSQLEKKFGVHYAMGGIQAIADAGVKVIESHGGTVMLNTEVDEIMVTRQGKAYGVRLADGTELPAEVVVSNADAGHTYKRLLRNTTRWRWTDEKLDKKRWSMGLFVWYFGTKGTKNMWKDVGHHSVVVGPRYKGHVNDLFITGKLADDMSLYVHRPTVTDPSAAPAGDDTFYVLSPVPHLGHDNGVDWSRDMEAYKAKVLKVIEERLLPGVADKITEEVVFTPETFRDRYLSPFGAGFSLEPRIFQSAWFRPHNISEEVDGLYLTGAGTHPGAGVPSVIGSGELVADMIGAAPGFKGEVKAAPKAEAPKAAAPKAEAPKPAPAPAVAPVKAEAPKPAPTPTPAAVKVEAPKAAPAPVAKPAPAAAKPAAPVAPAKPAAPVKAAAPKPAPKPEPEMAETAEKPMAAPAAAKPAAPAAAKPARAPKRPRGKGRK</sequence>
<feature type="compositionally biased region" description="Basic residues" evidence="14">
    <location>
        <begin position="631"/>
        <end position="642"/>
    </location>
</feature>
<evidence type="ECO:0000256" key="9">
    <source>
        <dbReference type="ARBA" id="ARBA00050961"/>
    </source>
</evidence>
<comment type="similarity">
    <text evidence="3 13">Belongs to the carotenoid/retinoid oxidoreductase family.</text>
</comment>
<dbReference type="GO" id="GO:0016627">
    <property type="term" value="F:oxidoreductase activity, acting on the CH-CH group of donors"/>
    <property type="evidence" value="ECO:0007669"/>
    <property type="project" value="UniProtKB-ARBA"/>
</dbReference>
<keyword evidence="7 13" id="KW-0560">Oxidoreductase</keyword>
<evidence type="ECO:0000256" key="10">
    <source>
        <dbReference type="ARBA" id="ARBA00066679"/>
    </source>
</evidence>
<dbReference type="EC" id="1.3.99.28" evidence="10"/>
<comment type="pathway">
    <text evidence="2 13">Carotenoid biosynthesis.</text>
</comment>
<dbReference type="InterPro" id="IPR036188">
    <property type="entry name" value="FAD/NAD-bd_sf"/>
</dbReference>
<evidence type="ECO:0000256" key="14">
    <source>
        <dbReference type="SAM" id="MobiDB-lite"/>
    </source>
</evidence>
<dbReference type="EMBL" id="FTOG01000006">
    <property type="protein sequence ID" value="SIS86559.1"/>
    <property type="molecule type" value="Genomic_DNA"/>
</dbReference>
<evidence type="ECO:0000256" key="6">
    <source>
        <dbReference type="ARBA" id="ARBA00022827"/>
    </source>
</evidence>
<dbReference type="NCBIfam" id="TIGR02734">
    <property type="entry name" value="crtI_fam"/>
    <property type="match status" value="1"/>
</dbReference>
<dbReference type="Pfam" id="PF01593">
    <property type="entry name" value="Amino_oxidase"/>
    <property type="match status" value="1"/>
</dbReference>
<keyword evidence="5 13" id="KW-0125">Carotenoid biosynthesis</keyword>
<evidence type="ECO:0000256" key="1">
    <source>
        <dbReference type="ARBA" id="ARBA00001974"/>
    </source>
</evidence>
<accession>A0A1N7MKV0</accession>
<comment type="cofactor">
    <cofactor evidence="1">
        <name>FAD</name>
        <dbReference type="ChEBI" id="CHEBI:57692"/>
    </cofactor>
</comment>
<keyword evidence="17" id="KW-1185">Reference proteome</keyword>
<proteinExistence type="inferred from homology"/>
<evidence type="ECO:0000256" key="8">
    <source>
        <dbReference type="ARBA" id="ARBA00031986"/>
    </source>
</evidence>
<dbReference type="GO" id="GO:0071949">
    <property type="term" value="F:FAD binding"/>
    <property type="evidence" value="ECO:0007669"/>
    <property type="project" value="UniProtKB-ARBA"/>
</dbReference>
<evidence type="ECO:0000256" key="7">
    <source>
        <dbReference type="ARBA" id="ARBA00023002"/>
    </source>
</evidence>
<dbReference type="InterPro" id="IPR014105">
    <property type="entry name" value="Carotenoid/retinoid_OxRdtase"/>
</dbReference>
<protein>
    <recommendedName>
        <fullName evidence="11">Phytoene desaturase (neurosporene-forming)</fullName>
        <ecNumber evidence="10">1.3.99.28</ecNumber>
    </recommendedName>
    <alternativeName>
        <fullName evidence="12">3-step phytoene desaturase</fullName>
    </alternativeName>
    <alternativeName>
        <fullName evidence="8">Phytoene dehydrogenase</fullName>
    </alternativeName>
</protein>
<evidence type="ECO:0000256" key="3">
    <source>
        <dbReference type="ARBA" id="ARBA00006046"/>
    </source>
</evidence>
<keyword evidence="6" id="KW-0274">FAD</keyword>
<evidence type="ECO:0000256" key="13">
    <source>
        <dbReference type="RuleBase" id="RU362075"/>
    </source>
</evidence>
<dbReference type="AlphaFoldDB" id="A0A1N7MKV0"/>
<reference evidence="17" key="1">
    <citation type="submission" date="2017-01" db="EMBL/GenBank/DDBJ databases">
        <authorList>
            <person name="Varghese N."/>
            <person name="Submissions S."/>
        </authorList>
    </citation>
    <scope>NUCLEOTIDE SEQUENCE [LARGE SCALE GENOMIC DNA]</scope>
    <source>
        <strain evidence="17">DSM 19945</strain>
    </source>
</reference>
<dbReference type="InterPro" id="IPR002937">
    <property type="entry name" value="Amino_oxidase"/>
</dbReference>
<dbReference type="PANTHER" id="PTHR43734">
    <property type="entry name" value="PHYTOENE DESATURASE"/>
    <property type="match status" value="1"/>
</dbReference>
<feature type="compositionally biased region" description="Low complexity" evidence="14">
    <location>
        <begin position="611"/>
        <end position="630"/>
    </location>
</feature>
<comment type="catalytic activity">
    <reaction evidence="9">
        <text>15-cis-phytoene + 3 A = all-trans-neurosporene + 3 AH2</text>
        <dbReference type="Rhea" id="RHEA:30599"/>
        <dbReference type="ChEBI" id="CHEBI:13193"/>
        <dbReference type="ChEBI" id="CHEBI:16833"/>
        <dbReference type="ChEBI" id="CHEBI:17499"/>
        <dbReference type="ChEBI" id="CHEBI:27787"/>
        <dbReference type="EC" id="1.3.99.28"/>
    </reaction>
</comment>
<feature type="region of interest" description="Disordered" evidence="14">
    <location>
        <begin position="516"/>
        <end position="642"/>
    </location>
</feature>
<dbReference type="STRING" id="453582.SAMN05421580_10620"/>
<dbReference type="GO" id="GO:0016117">
    <property type="term" value="P:carotenoid biosynthetic process"/>
    <property type="evidence" value="ECO:0007669"/>
    <property type="project" value="UniProtKB-KW"/>
</dbReference>
<organism evidence="16 17">
    <name type="scientific">Rhodobacter aestuarii</name>
    <dbReference type="NCBI Taxonomy" id="453582"/>
    <lineage>
        <taxon>Bacteria</taxon>
        <taxon>Pseudomonadati</taxon>
        <taxon>Pseudomonadota</taxon>
        <taxon>Alphaproteobacteria</taxon>
        <taxon>Rhodobacterales</taxon>
        <taxon>Rhodobacter group</taxon>
        <taxon>Rhodobacter</taxon>
    </lineage>
</organism>
<evidence type="ECO:0000313" key="16">
    <source>
        <dbReference type="EMBL" id="SIS86559.1"/>
    </source>
</evidence>
<dbReference type="PANTHER" id="PTHR43734:SF3">
    <property type="entry name" value="B-CAROTENE KETOLASE"/>
    <property type="match status" value="1"/>
</dbReference>
<dbReference type="Proteomes" id="UP000186221">
    <property type="component" value="Unassembled WGS sequence"/>
</dbReference>